<dbReference type="GO" id="GO:0016787">
    <property type="term" value="F:hydrolase activity"/>
    <property type="evidence" value="ECO:0007669"/>
    <property type="project" value="UniProtKB-KW"/>
</dbReference>
<dbReference type="Gene3D" id="3.40.50.1820">
    <property type="entry name" value="alpha/beta hydrolase"/>
    <property type="match status" value="1"/>
</dbReference>
<keyword evidence="1" id="KW-0378">Hydrolase</keyword>
<dbReference type="AlphaFoldDB" id="A0A2T5RIU7"/>
<dbReference type="OrthoDB" id="9803578at2"/>
<reference evidence="1 2" key="1">
    <citation type="submission" date="2018-04" db="EMBL/GenBank/DDBJ databases">
        <title>Subsurface microbial communities from deep shales in Ohio and West Virginia, USA.</title>
        <authorList>
            <person name="Wrighton K."/>
        </authorList>
    </citation>
    <scope>NUCLEOTIDE SEQUENCE [LARGE SCALE GENOMIC DNA]</scope>
    <source>
        <strain evidence="1 2">WC1</strain>
    </source>
</reference>
<dbReference type="PANTHER" id="PTHR48098">
    <property type="entry name" value="ENTEROCHELIN ESTERASE-RELATED"/>
    <property type="match status" value="1"/>
</dbReference>
<evidence type="ECO:0000313" key="2">
    <source>
        <dbReference type="Proteomes" id="UP000244089"/>
    </source>
</evidence>
<dbReference type="GO" id="GO:0016747">
    <property type="term" value="F:acyltransferase activity, transferring groups other than amino-acyl groups"/>
    <property type="evidence" value="ECO:0007669"/>
    <property type="project" value="TreeGrafter"/>
</dbReference>
<dbReference type="Proteomes" id="UP000244089">
    <property type="component" value="Unassembled WGS sequence"/>
</dbReference>
<evidence type="ECO:0000313" key="1">
    <source>
        <dbReference type="EMBL" id="PTV98347.1"/>
    </source>
</evidence>
<organism evidence="1 2">
    <name type="scientific">Halanaerobium saccharolyticum</name>
    <dbReference type="NCBI Taxonomy" id="43595"/>
    <lineage>
        <taxon>Bacteria</taxon>
        <taxon>Bacillati</taxon>
        <taxon>Bacillota</taxon>
        <taxon>Clostridia</taxon>
        <taxon>Halanaerobiales</taxon>
        <taxon>Halanaerobiaceae</taxon>
        <taxon>Halanaerobium</taxon>
    </lineage>
</organism>
<dbReference type="RefSeq" id="WP_108140448.1">
    <property type="nucleotide sequence ID" value="NZ_QAXS01000017.1"/>
</dbReference>
<protein>
    <submittedName>
        <fullName evidence="1">S-formylglutathione hydrolase FrmB</fullName>
    </submittedName>
</protein>
<gene>
    <name evidence="1" type="ORF">C8C76_1173</name>
</gene>
<name>A0A2T5RIU7_9FIRM</name>
<dbReference type="EMBL" id="QAXS01000017">
    <property type="protein sequence ID" value="PTV98347.1"/>
    <property type="molecule type" value="Genomic_DNA"/>
</dbReference>
<sequence>MALLELNLFSDSIGMASPVNIILPETYKKVGKSERDVIREFEDEYPVLYLLHGLSDDHSSWMRRSSIERYAEDAGLAVIMPNVHRSFYTDMAEGQNYFTYLSQELPQKLEKILPLSNKREDTFVAGLSMGGYGAFKLALNQPERFAAAASLSGAVNMAEHVTNKNEAGELYEEFKWIFGDLEKVKNSNNDLFYLLKRLKGRQAEIPKLYQCCGTEDFLYQDNQKFKKFCSKNNIKLKYEEEKAAHEWWYWDKKIQTVIDWLPLKK</sequence>
<dbReference type="InterPro" id="IPR029058">
    <property type="entry name" value="AB_hydrolase_fold"/>
</dbReference>
<dbReference type="InterPro" id="IPR000801">
    <property type="entry name" value="Esterase-like"/>
</dbReference>
<dbReference type="InterPro" id="IPR050583">
    <property type="entry name" value="Mycobacterial_A85_antigen"/>
</dbReference>
<accession>A0A2T5RIU7</accession>
<comment type="caution">
    <text evidence="1">The sequence shown here is derived from an EMBL/GenBank/DDBJ whole genome shotgun (WGS) entry which is preliminary data.</text>
</comment>
<proteinExistence type="predicted"/>
<dbReference type="Pfam" id="PF00756">
    <property type="entry name" value="Esterase"/>
    <property type="match status" value="1"/>
</dbReference>
<dbReference type="PANTHER" id="PTHR48098:SF1">
    <property type="entry name" value="DIACYLGLYCEROL ACYLTRANSFERASE_MYCOLYLTRANSFERASE AG85A"/>
    <property type="match status" value="1"/>
</dbReference>
<dbReference type="SUPFAM" id="SSF53474">
    <property type="entry name" value="alpha/beta-Hydrolases"/>
    <property type="match status" value="1"/>
</dbReference>